<dbReference type="Proteomes" id="UP001165941">
    <property type="component" value="Unassembled WGS sequence"/>
</dbReference>
<protein>
    <submittedName>
        <fullName evidence="1">Nck-associated protein isoform 1</fullName>
    </submittedName>
</protein>
<sequence length="268" mass="30929">MSLTSAYQHKLAEKLTILNDRGQGVLIRMYNIKKTCSDPKSKPPFLLEKSMESSLKYINKKFPNIDVRNSTQHLGPVHREKSEIIRFLTNYYQSFVDVMEFRDHVYELLNTIDACQCHFDINLNFDFTRSYLDLIVTYTSVILLLSRIEDRRVLIGVYNCAHEMLHGHRNQGAEQWRSAQLLSLISTPAAMINPANSDTMACEYLSVEVMERWIVIGFLLCHGCLNSNSQCQKLWKLCLQGSLYITLIREDVLQVHKVTEDLFSGLKG</sequence>
<evidence type="ECO:0000313" key="1">
    <source>
        <dbReference type="EMBL" id="NIG59012.1"/>
    </source>
</evidence>
<dbReference type="PANTHER" id="PTHR12093:SF9">
    <property type="entry name" value="NCK-ASSOCIATED PROTEIN 1-LIKE"/>
    <property type="match status" value="1"/>
</dbReference>
<comment type="caution">
    <text evidence="1">The sequence shown here is derived from an EMBL/GenBank/DDBJ whole genome shotgun (WGS) entry which is preliminary data.</text>
</comment>
<keyword evidence="2" id="KW-1185">Reference proteome</keyword>
<evidence type="ECO:0000313" key="2">
    <source>
        <dbReference type="Proteomes" id="UP001165941"/>
    </source>
</evidence>
<reference evidence="1" key="1">
    <citation type="submission" date="2018-05" db="EMBL/GenBank/DDBJ databases">
        <authorList>
            <person name="Pedro S.L.S."/>
            <person name="Freitas R.C."/>
            <person name="Barreto A.S."/>
            <person name="Lima A.O.S."/>
        </authorList>
    </citation>
    <scope>NUCLEOTIDE SEQUENCE</scope>
    <source>
        <strain evidence="1">BP203</strain>
        <tissue evidence="1">Muscle</tissue>
    </source>
</reference>
<proteinExistence type="predicted"/>
<gene>
    <name evidence="1" type="ORF">BU61_2215</name>
</gene>
<dbReference type="EMBL" id="PGGH01075859">
    <property type="protein sequence ID" value="NIG59012.1"/>
    <property type="molecule type" value="Genomic_DNA"/>
</dbReference>
<dbReference type="InterPro" id="IPR019137">
    <property type="entry name" value="Nck-associated_protein-1"/>
</dbReference>
<dbReference type="PANTHER" id="PTHR12093">
    <property type="entry name" value="NCK-ASSOCIATED PROTEIN 1"/>
    <property type="match status" value="1"/>
</dbReference>
<dbReference type="Pfam" id="PF09735">
    <property type="entry name" value="Nckap1"/>
    <property type="match status" value="1"/>
</dbReference>
<name>A0ABX0S1N4_PONBL</name>
<organism evidence="1 2">
    <name type="scientific">Pontoporia blainvillei</name>
    <name type="common">Franciscana</name>
    <name type="synonym">Delphinus blainvillei</name>
    <dbReference type="NCBI Taxonomy" id="48723"/>
    <lineage>
        <taxon>Eukaryota</taxon>
        <taxon>Metazoa</taxon>
        <taxon>Chordata</taxon>
        <taxon>Craniata</taxon>
        <taxon>Vertebrata</taxon>
        <taxon>Euteleostomi</taxon>
        <taxon>Mammalia</taxon>
        <taxon>Eutheria</taxon>
        <taxon>Laurasiatheria</taxon>
        <taxon>Artiodactyla</taxon>
        <taxon>Whippomorpha</taxon>
        <taxon>Cetacea</taxon>
        <taxon>Odontoceti</taxon>
        <taxon>Pontoporiidae</taxon>
        <taxon>Pontoporia</taxon>
    </lineage>
</organism>
<accession>A0ABX0S1N4</accession>